<organism evidence="5 6">
    <name type="scientific">Microbispora rosea</name>
    <dbReference type="NCBI Taxonomy" id="58117"/>
    <lineage>
        <taxon>Bacteria</taxon>
        <taxon>Bacillati</taxon>
        <taxon>Actinomycetota</taxon>
        <taxon>Actinomycetes</taxon>
        <taxon>Streptosporangiales</taxon>
        <taxon>Streptosporangiaceae</taxon>
        <taxon>Microbispora</taxon>
    </lineage>
</organism>
<dbReference type="Proteomes" id="UP000186096">
    <property type="component" value="Unassembled WGS sequence"/>
</dbReference>
<dbReference type="EMBL" id="FTNI01000017">
    <property type="protein sequence ID" value="SIR86210.1"/>
    <property type="molecule type" value="Genomic_DNA"/>
</dbReference>
<accession>A0A1N7EDQ6</accession>
<dbReference type="GO" id="GO:0008747">
    <property type="term" value="F:N-acetylneuraminate lyase activity"/>
    <property type="evidence" value="ECO:0007669"/>
    <property type="project" value="TreeGrafter"/>
</dbReference>
<dbReference type="STRING" id="58117.SAMN05421833_117134"/>
<evidence type="ECO:0000256" key="4">
    <source>
        <dbReference type="PIRSR" id="PIRSR001365-2"/>
    </source>
</evidence>
<sequence>MYPAKHSGTIVPMVTPLTEAGEVSEPSVRRLVGSLRSEVTGLMPALSTGEGWKLSDRQWHDMVAYTVRHADGLPVLAGVQSPTTEEVIARAKEALALGVAAIAVTTPFSPDLTQEEIYEHYRAIREAVPVPLFVYNEKALSGNQIELDTLVRVCALPGVAGIKESSGSAEFTRKLVAAVPEIPVFEGWENLLHEVAGPGGVAGFIGPLANVEPGLANAMLAEPSAGRQREIDATCERYGLFNDDWYRHLKKELHRRGVIDTDAVVGEAG</sequence>
<feature type="active site" description="Proton donor/acceptor" evidence="3">
    <location>
        <position position="135"/>
    </location>
</feature>
<dbReference type="SMART" id="SM01130">
    <property type="entry name" value="DHDPS"/>
    <property type="match status" value="1"/>
</dbReference>
<evidence type="ECO:0000313" key="5">
    <source>
        <dbReference type="EMBL" id="SIR86210.1"/>
    </source>
</evidence>
<dbReference type="Gene3D" id="3.20.20.70">
    <property type="entry name" value="Aldolase class I"/>
    <property type="match status" value="1"/>
</dbReference>
<dbReference type="PRINTS" id="PR00146">
    <property type="entry name" value="DHPICSNTHASE"/>
</dbReference>
<keyword evidence="6" id="KW-1185">Reference proteome</keyword>
<feature type="binding site" evidence="4">
    <location>
        <position position="48"/>
    </location>
    <ligand>
        <name>pyruvate</name>
        <dbReference type="ChEBI" id="CHEBI:15361"/>
    </ligand>
</feature>
<feature type="active site" description="Schiff-base intermediate with substrate" evidence="3">
    <location>
        <position position="163"/>
    </location>
</feature>
<keyword evidence="1 2" id="KW-0456">Lyase</keyword>
<protein>
    <submittedName>
        <fullName evidence="5">4-hydroxy-tetrahydrodipicolinate synthase</fullName>
    </submittedName>
</protein>
<dbReference type="RefSeq" id="WP_275409694.1">
    <property type="nucleotide sequence ID" value="NZ_FTNI01000017.1"/>
</dbReference>
<dbReference type="AlphaFoldDB" id="A0A1N7EDQ6"/>
<dbReference type="SUPFAM" id="SSF51569">
    <property type="entry name" value="Aldolase"/>
    <property type="match status" value="1"/>
</dbReference>
<dbReference type="InterPro" id="IPR002220">
    <property type="entry name" value="DapA-like"/>
</dbReference>
<name>A0A1N7EDQ6_9ACTN</name>
<dbReference type="InterPro" id="IPR013785">
    <property type="entry name" value="Aldolase_TIM"/>
</dbReference>
<evidence type="ECO:0000256" key="2">
    <source>
        <dbReference type="PIRNR" id="PIRNR001365"/>
    </source>
</evidence>
<dbReference type="GO" id="GO:0019262">
    <property type="term" value="P:N-acetylneuraminate catabolic process"/>
    <property type="evidence" value="ECO:0007669"/>
    <property type="project" value="TreeGrafter"/>
</dbReference>
<dbReference type="PANTHER" id="PTHR42849:SF1">
    <property type="entry name" value="N-ACETYLNEURAMINATE LYASE"/>
    <property type="match status" value="1"/>
</dbReference>
<dbReference type="PANTHER" id="PTHR42849">
    <property type="entry name" value="N-ACETYLNEURAMINATE LYASE"/>
    <property type="match status" value="1"/>
</dbReference>
<evidence type="ECO:0000256" key="1">
    <source>
        <dbReference type="ARBA" id="ARBA00023239"/>
    </source>
</evidence>
<proteinExistence type="inferred from homology"/>
<dbReference type="CDD" id="cd00408">
    <property type="entry name" value="DHDPS-like"/>
    <property type="match status" value="1"/>
</dbReference>
<feature type="binding site" evidence="4">
    <location>
        <position position="205"/>
    </location>
    <ligand>
        <name>pyruvate</name>
        <dbReference type="ChEBI" id="CHEBI:15361"/>
    </ligand>
</feature>
<evidence type="ECO:0000313" key="6">
    <source>
        <dbReference type="Proteomes" id="UP000186096"/>
    </source>
</evidence>
<reference evidence="6" key="1">
    <citation type="submission" date="2017-01" db="EMBL/GenBank/DDBJ databases">
        <authorList>
            <person name="Varghese N."/>
            <person name="Submissions S."/>
        </authorList>
    </citation>
    <scope>NUCLEOTIDE SEQUENCE [LARGE SCALE GENOMIC DNA]</scope>
    <source>
        <strain evidence="6">ATCC 12950</strain>
    </source>
</reference>
<dbReference type="PIRSF" id="PIRSF001365">
    <property type="entry name" value="DHDPS"/>
    <property type="match status" value="1"/>
</dbReference>
<comment type="similarity">
    <text evidence="2">Belongs to the DapA family.</text>
</comment>
<gene>
    <name evidence="5" type="ORF">SAMN05421833_117134</name>
</gene>
<evidence type="ECO:0000256" key="3">
    <source>
        <dbReference type="PIRSR" id="PIRSR001365-1"/>
    </source>
</evidence>
<dbReference type="Pfam" id="PF00701">
    <property type="entry name" value="DHDPS"/>
    <property type="match status" value="1"/>
</dbReference>
<dbReference type="GO" id="GO:0005829">
    <property type="term" value="C:cytosol"/>
    <property type="evidence" value="ECO:0007669"/>
    <property type="project" value="TreeGrafter"/>
</dbReference>